<evidence type="ECO:0000256" key="1">
    <source>
        <dbReference type="ARBA" id="ARBA00003330"/>
    </source>
</evidence>
<evidence type="ECO:0000259" key="13">
    <source>
        <dbReference type="PROSITE" id="PS51352"/>
    </source>
</evidence>
<dbReference type="PANTHER" id="PTHR42801">
    <property type="entry name" value="THIOREDOXIN-DEPENDENT PEROXIDE REDUCTASE"/>
    <property type="match status" value="1"/>
</dbReference>
<dbReference type="InterPro" id="IPR013766">
    <property type="entry name" value="Thioredoxin_domain"/>
</dbReference>
<evidence type="ECO:0000256" key="3">
    <source>
        <dbReference type="ARBA" id="ARBA00022559"/>
    </source>
</evidence>
<keyword evidence="15" id="KW-1185">Reference proteome</keyword>
<dbReference type="GO" id="GO:0008379">
    <property type="term" value="F:thioredoxin peroxidase activity"/>
    <property type="evidence" value="ECO:0007669"/>
    <property type="project" value="TreeGrafter"/>
</dbReference>
<gene>
    <name evidence="14" type="ORF">EZ428_09440</name>
</gene>
<sequence length="194" mass="21633">MKMKKILLIALVLFTTTKLFAQEPLKIGDKAPLFSLKDNNGKLIDLKSVLKGHKSVVLFFYRGQWCPFCNKHIKNLQDSLQVLTAKGAYVIGISPETAAGIDKTIAKTKASFSIISDRNYNIMKAYKVSYVMEPGLAERYKKGGLDVAMANGQTDYVLPVPATYIIDKAGKIKFVFFDKDYKKRPSVSVLDANL</sequence>
<feature type="domain" description="Thioredoxin" evidence="13">
    <location>
        <begin position="25"/>
        <end position="194"/>
    </location>
</feature>
<keyword evidence="7" id="KW-0676">Redox-active center</keyword>
<dbReference type="AlphaFoldDB" id="A0A4R0MXH6"/>
<dbReference type="PANTHER" id="PTHR42801:SF7">
    <property type="entry name" value="SLL1159 PROTEIN"/>
    <property type="match status" value="1"/>
</dbReference>
<dbReference type="InterPro" id="IPR036249">
    <property type="entry name" value="Thioredoxin-like_sf"/>
</dbReference>
<dbReference type="Gene3D" id="3.40.30.10">
    <property type="entry name" value="Glutaredoxin"/>
    <property type="match status" value="1"/>
</dbReference>
<dbReference type="OrthoDB" id="9809746at2"/>
<evidence type="ECO:0000256" key="11">
    <source>
        <dbReference type="ARBA" id="ARBA00049091"/>
    </source>
</evidence>
<evidence type="ECO:0000256" key="6">
    <source>
        <dbReference type="ARBA" id="ARBA00023157"/>
    </source>
</evidence>
<evidence type="ECO:0000256" key="10">
    <source>
        <dbReference type="ARBA" id="ARBA00042639"/>
    </source>
</evidence>
<dbReference type="CDD" id="cd02970">
    <property type="entry name" value="PRX_like2"/>
    <property type="match status" value="1"/>
</dbReference>
<evidence type="ECO:0000256" key="7">
    <source>
        <dbReference type="ARBA" id="ARBA00023284"/>
    </source>
</evidence>
<protein>
    <recommendedName>
        <fullName evidence="2">thioredoxin-dependent peroxiredoxin</fullName>
        <ecNumber evidence="2">1.11.1.24</ecNumber>
    </recommendedName>
    <alternativeName>
        <fullName evidence="8">Thioredoxin peroxidase</fullName>
    </alternativeName>
    <alternativeName>
        <fullName evidence="10">Thioredoxin-dependent peroxiredoxin Bcp</fullName>
    </alternativeName>
</protein>
<dbReference type="InterPro" id="IPR000866">
    <property type="entry name" value="AhpC/TSA"/>
</dbReference>
<dbReference type="EC" id="1.11.1.24" evidence="2"/>
<evidence type="ECO:0000256" key="9">
    <source>
        <dbReference type="ARBA" id="ARBA00038489"/>
    </source>
</evidence>
<dbReference type="GO" id="GO:0005737">
    <property type="term" value="C:cytoplasm"/>
    <property type="evidence" value="ECO:0007669"/>
    <property type="project" value="TreeGrafter"/>
</dbReference>
<dbReference type="PROSITE" id="PS51352">
    <property type="entry name" value="THIOREDOXIN_2"/>
    <property type="match status" value="1"/>
</dbReference>
<evidence type="ECO:0000256" key="5">
    <source>
        <dbReference type="ARBA" id="ARBA00023002"/>
    </source>
</evidence>
<name>A0A4R0MXH6_9SPHI</name>
<comment type="catalytic activity">
    <reaction evidence="11">
        <text>a hydroperoxide + [thioredoxin]-dithiol = an alcohol + [thioredoxin]-disulfide + H2O</text>
        <dbReference type="Rhea" id="RHEA:62620"/>
        <dbReference type="Rhea" id="RHEA-COMP:10698"/>
        <dbReference type="Rhea" id="RHEA-COMP:10700"/>
        <dbReference type="ChEBI" id="CHEBI:15377"/>
        <dbReference type="ChEBI" id="CHEBI:29950"/>
        <dbReference type="ChEBI" id="CHEBI:30879"/>
        <dbReference type="ChEBI" id="CHEBI:35924"/>
        <dbReference type="ChEBI" id="CHEBI:50058"/>
        <dbReference type="EC" id="1.11.1.24"/>
    </reaction>
</comment>
<evidence type="ECO:0000313" key="15">
    <source>
        <dbReference type="Proteomes" id="UP000292884"/>
    </source>
</evidence>
<evidence type="ECO:0000256" key="4">
    <source>
        <dbReference type="ARBA" id="ARBA00022862"/>
    </source>
</evidence>
<comment type="caution">
    <text evidence="14">The sequence shown here is derived from an EMBL/GenBank/DDBJ whole genome shotgun (WGS) entry which is preliminary data.</text>
</comment>
<comment type="function">
    <text evidence="1">Thiol-specific peroxidase that catalyzes the reduction of hydrogen peroxide and organic hydroperoxides to water and alcohols, respectively. Plays a role in cell protection against oxidative stress by detoxifying peroxides and as sensor of hydrogen peroxide-mediated signaling events.</text>
</comment>
<evidence type="ECO:0000256" key="12">
    <source>
        <dbReference type="SAM" id="SignalP"/>
    </source>
</evidence>
<evidence type="ECO:0000256" key="2">
    <source>
        <dbReference type="ARBA" id="ARBA00013017"/>
    </source>
</evidence>
<keyword evidence="3" id="KW-0575">Peroxidase</keyword>
<proteinExistence type="inferred from homology"/>
<keyword evidence="6" id="KW-1015">Disulfide bond</keyword>
<dbReference type="EMBL" id="SJSK01000002">
    <property type="protein sequence ID" value="TCC91955.1"/>
    <property type="molecule type" value="Genomic_DNA"/>
</dbReference>
<dbReference type="Proteomes" id="UP000292884">
    <property type="component" value="Unassembled WGS sequence"/>
</dbReference>
<keyword evidence="4" id="KW-0049">Antioxidant</keyword>
<dbReference type="Pfam" id="PF00578">
    <property type="entry name" value="AhpC-TSA"/>
    <property type="match status" value="1"/>
</dbReference>
<feature type="signal peptide" evidence="12">
    <location>
        <begin position="1"/>
        <end position="21"/>
    </location>
</feature>
<dbReference type="SUPFAM" id="SSF52833">
    <property type="entry name" value="Thioredoxin-like"/>
    <property type="match status" value="1"/>
</dbReference>
<keyword evidence="12" id="KW-0732">Signal</keyword>
<comment type="similarity">
    <text evidence="9">Belongs to the peroxiredoxin family. BCP/PrxQ subfamily.</text>
</comment>
<keyword evidence="5" id="KW-0560">Oxidoreductase</keyword>
<dbReference type="GO" id="GO:0045454">
    <property type="term" value="P:cell redox homeostasis"/>
    <property type="evidence" value="ECO:0007669"/>
    <property type="project" value="TreeGrafter"/>
</dbReference>
<dbReference type="InterPro" id="IPR050924">
    <property type="entry name" value="Peroxiredoxin_BCP/PrxQ"/>
</dbReference>
<organism evidence="14 15">
    <name type="scientific">Pedobacter frigiditerrae</name>
    <dbReference type="NCBI Taxonomy" id="2530452"/>
    <lineage>
        <taxon>Bacteria</taxon>
        <taxon>Pseudomonadati</taxon>
        <taxon>Bacteroidota</taxon>
        <taxon>Sphingobacteriia</taxon>
        <taxon>Sphingobacteriales</taxon>
        <taxon>Sphingobacteriaceae</taxon>
        <taxon>Pedobacter</taxon>
    </lineage>
</organism>
<evidence type="ECO:0000256" key="8">
    <source>
        <dbReference type="ARBA" id="ARBA00032824"/>
    </source>
</evidence>
<dbReference type="GO" id="GO:0034599">
    <property type="term" value="P:cellular response to oxidative stress"/>
    <property type="evidence" value="ECO:0007669"/>
    <property type="project" value="TreeGrafter"/>
</dbReference>
<reference evidence="14 15" key="1">
    <citation type="submission" date="2019-02" db="EMBL/GenBank/DDBJ databases">
        <title>Pedobacter sp. RP-1-13 sp. nov., isolated from Arctic soil.</title>
        <authorList>
            <person name="Dahal R.H."/>
        </authorList>
    </citation>
    <scope>NUCLEOTIDE SEQUENCE [LARGE SCALE GENOMIC DNA]</scope>
    <source>
        <strain evidence="14 15">RP-1-13</strain>
    </source>
</reference>
<evidence type="ECO:0000313" key="14">
    <source>
        <dbReference type="EMBL" id="TCC91955.1"/>
    </source>
</evidence>
<feature type="chain" id="PRO_5020414359" description="thioredoxin-dependent peroxiredoxin" evidence="12">
    <location>
        <begin position="22"/>
        <end position="194"/>
    </location>
</feature>
<accession>A0A4R0MXH6</accession>